<reference evidence="1 2" key="1">
    <citation type="submission" date="2020-04" db="EMBL/GenBank/DDBJ databases">
        <title>Novel Mycoplasma species detected in Phocoena phocoena (harbor porpoise) from the USA.</title>
        <authorList>
            <person name="Volokhov D.V."/>
        </authorList>
    </citation>
    <scope>NUCLEOTIDE SEQUENCE [LARGE SCALE GENOMIC DNA]</scope>
    <source>
        <strain evidence="1 2">Phocoena C-264-GEN</strain>
    </source>
</reference>
<gene>
    <name evidence="1" type="ORF">HGG69_02695</name>
</gene>
<organism evidence="1 2">
    <name type="scientific">Mycoplasma phocoenae</name>
    <dbReference type="NCBI Taxonomy" id="754517"/>
    <lineage>
        <taxon>Bacteria</taxon>
        <taxon>Bacillati</taxon>
        <taxon>Mycoplasmatota</taxon>
        <taxon>Mollicutes</taxon>
        <taxon>Mycoplasmataceae</taxon>
        <taxon>Mycoplasma</taxon>
    </lineage>
</organism>
<dbReference type="AlphaFoldDB" id="A0A858U905"/>
<accession>A0A858U905</accession>
<dbReference type="KEGG" id="mphe:HGG69_02695"/>
<sequence>MNNNKPQSINELLNSNNTIEKLKFKIINEPHVCQLIKNLNLNDRQIDKNLNILHQYYAYVIENNKEPDWKIYLDQYGFLSIDHSNEKWFELAKKRNNIWMTNITQIDYDFQRFFAGEYSYSMVMNKIYKSFANSMEQYAGVQNDIAKIQKKNDCINLYLIDASMNYSYVVFKYLAFTLINNNKTVAILDIDDIYREVSRNYDSGSSILKLMEQVDYLFIINIGLSSKPEWFMQQYLIKILNIRYRRNKPTFLSSTEDIRTGKHEQLISSKYNLTKKFLKSEIILVNFIESNFKIY</sequence>
<evidence type="ECO:0000313" key="1">
    <source>
        <dbReference type="EMBL" id="QJG67198.1"/>
    </source>
</evidence>
<proteinExistence type="predicted"/>
<protein>
    <submittedName>
        <fullName evidence="1">Uncharacterized protein</fullName>
    </submittedName>
</protein>
<keyword evidence="2" id="KW-1185">Reference proteome</keyword>
<dbReference type="Gene3D" id="3.40.50.300">
    <property type="entry name" value="P-loop containing nucleotide triphosphate hydrolases"/>
    <property type="match status" value="1"/>
</dbReference>
<dbReference type="EMBL" id="CP051481">
    <property type="protein sequence ID" value="QJG67198.1"/>
    <property type="molecule type" value="Genomic_DNA"/>
</dbReference>
<dbReference type="Proteomes" id="UP000501060">
    <property type="component" value="Chromosome"/>
</dbReference>
<dbReference type="RefSeq" id="WP_169605247.1">
    <property type="nucleotide sequence ID" value="NZ_CP051481.1"/>
</dbReference>
<dbReference type="InterPro" id="IPR027417">
    <property type="entry name" value="P-loop_NTPase"/>
</dbReference>
<name>A0A858U905_9MOLU</name>
<evidence type="ECO:0000313" key="2">
    <source>
        <dbReference type="Proteomes" id="UP000501060"/>
    </source>
</evidence>